<sequence>MTREEAMQRSGARRTRGRRGRPPGSTPATAASVTGAASGCRRSASRARPAASGSARTPPPRWRRWPTTSRRARCVAPTPC</sequence>
<dbReference type="EMBL" id="CP097504">
    <property type="protein sequence ID" value="URD87572.1"/>
    <property type="molecule type" value="Genomic_DNA"/>
</dbReference>
<evidence type="ECO:0000313" key="3">
    <source>
        <dbReference type="Proteomes" id="UP001055439"/>
    </source>
</evidence>
<keyword evidence="3" id="KW-1185">Reference proteome</keyword>
<evidence type="ECO:0000313" key="2">
    <source>
        <dbReference type="EMBL" id="URD87572.1"/>
    </source>
</evidence>
<proteinExistence type="predicted"/>
<feature type="region of interest" description="Disordered" evidence="1">
    <location>
        <begin position="1"/>
        <end position="80"/>
    </location>
</feature>
<dbReference type="Proteomes" id="UP001055439">
    <property type="component" value="Chromosome 2"/>
</dbReference>
<feature type="compositionally biased region" description="Low complexity" evidence="1">
    <location>
        <begin position="22"/>
        <end position="56"/>
    </location>
</feature>
<name>A0A9E7JN82_9LILI</name>
<protein>
    <submittedName>
        <fullName evidence="2">Uncharacterized protein</fullName>
    </submittedName>
</protein>
<dbReference type="AlphaFoldDB" id="A0A9E7JN82"/>
<dbReference type="OrthoDB" id="1932364at2759"/>
<accession>A0A9E7JN82</accession>
<evidence type="ECO:0000256" key="1">
    <source>
        <dbReference type="SAM" id="MobiDB-lite"/>
    </source>
</evidence>
<feature type="compositionally biased region" description="Basic residues" evidence="1">
    <location>
        <begin position="11"/>
        <end position="21"/>
    </location>
</feature>
<reference evidence="2" key="1">
    <citation type="submission" date="2022-05" db="EMBL/GenBank/DDBJ databases">
        <title>The Musa troglodytarum L. genome provides insights into the mechanism of non-climacteric behaviour and enrichment of carotenoids.</title>
        <authorList>
            <person name="Wang J."/>
        </authorList>
    </citation>
    <scope>NUCLEOTIDE SEQUENCE</scope>
    <source>
        <tissue evidence="2">Leaf</tissue>
    </source>
</reference>
<organism evidence="2 3">
    <name type="scientific">Musa troglodytarum</name>
    <name type="common">fe'i banana</name>
    <dbReference type="NCBI Taxonomy" id="320322"/>
    <lineage>
        <taxon>Eukaryota</taxon>
        <taxon>Viridiplantae</taxon>
        <taxon>Streptophyta</taxon>
        <taxon>Embryophyta</taxon>
        <taxon>Tracheophyta</taxon>
        <taxon>Spermatophyta</taxon>
        <taxon>Magnoliopsida</taxon>
        <taxon>Liliopsida</taxon>
        <taxon>Zingiberales</taxon>
        <taxon>Musaceae</taxon>
        <taxon>Musa</taxon>
    </lineage>
</organism>
<gene>
    <name evidence="2" type="ORF">MUK42_21132</name>
</gene>